<comment type="catalytic activity">
    <reaction evidence="21">
        <text>eicosanoyl-CoA + (R)-carnitine = O-eicosanoyl-(R)-carnitine + CoA</text>
        <dbReference type="Rhea" id="RHEA:44844"/>
        <dbReference type="ChEBI" id="CHEBI:16347"/>
        <dbReference type="ChEBI" id="CHEBI:57287"/>
        <dbReference type="ChEBI" id="CHEBI:57380"/>
        <dbReference type="ChEBI" id="CHEBI:84645"/>
    </reaction>
</comment>
<name>S7P8F5_MYOBR</name>
<evidence type="ECO:0000256" key="11">
    <source>
        <dbReference type="ARBA" id="ARBA00023315"/>
    </source>
</evidence>
<evidence type="ECO:0000256" key="4">
    <source>
        <dbReference type="ARBA" id="ARBA00013243"/>
    </source>
</evidence>
<evidence type="ECO:0000256" key="6">
    <source>
        <dbReference type="ARBA" id="ARBA00022792"/>
    </source>
</evidence>
<evidence type="ECO:0000256" key="5">
    <source>
        <dbReference type="ARBA" id="ARBA00022679"/>
    </source>
</evidence>
<comment type="catalytic activity">
    <reaction evidence="22">
        <text>tetradecanoyl-CoA + (R)-carnitine = O-tetradecanoyl-(R)-carnitine + CoA</text>
        <dbReference type="Rhea" id="RHEA:44832"/>
        <dbReference type="ChEBI" id="CHEBI:16347"/>
        <dbReference type="ChEBI" id="CHEBI:57287"/>
        <dbReference type="ChEBI" id="CHEBI:57385"/>
        <dbReference type="ChEBI" id="CHEBI:84634"/>
    </reaction>
</comment>
<organism evidence="28 29">
    <name type="scientific">Myotis brandtii</name>
    <name type="common">Brandt's bat</name>
    <dbReference type="NCBI Taxonomy" id="109478"/>
    <lineage>
        <taxon>Eukaryota</taxon>
        <taxon>Metazoa</taxon>
        <taxon>Chordata</taxon>
        <taxon>Craniata</taxon>
        <taxon>Vertebrata</taxon>
        <taxon>Euteleostomi</taxon>
        <taxon>Mammalia</taxon>
        <taxon>Eutheria</taxon>
        <taxon>Laurasiatheria</taxon>
        <taxon>Chiroptera</taxon>
        <taxon>Yangochiroptera</taxon>
        <taxon>Vespertilionidae</taxon>
        <taxon>Myotis</taxon>
    </lineage>
</organism>
<evidence type="ECO:0000256" key="17">
    <source>
        <dbReference type="ARBA" id="ARBA00047809"/>
    </source>
</evidence>
<comment type="function">
    <text evidence="14">Involved in the intramitochondrial synthesis of acylcarnitines from accumulated acyl-CoA metabolites. Reconverts acylcarnitines back into the respective acyl-CoA esters that can then undergo beta-oxidation, an essential step for the mitochondrial uptake of long-chain fatty acids and their subsequent beta-oxidation in the mitochondrion. Active with medium (C8-C12) and long-chain (C14-C18) acyl-CoA esters.</text>
</comment>
<evidence type="ECO:0000256" key="19">
    <source>
        <dbReference type="ARBA" id="ARBA00048565"/>
    </source>
</evidence>
<dbReference type="InterPro" id="IPR039551">
    <property type="entry name" value="Cho/carn_acyl_trans"/>
</dbReference>
<dbReference type="Proteomes" id="UP000052978">
    <property type="component" value="Unassembled WGS sequence"/>
</dbReference>
<evidence type="ECO:0000313" key="28">
    <source>
        <dbReference type="EMBL" id="EPQ04002.1"/>
    </source>
</evidence>
<comment type="catalytic activity">
    <reaction evidence="24">
        <text>(R)-carnitine + hexadecanoyl-CoA = O-hexadecanoyl-(R)-carnitine + CoA</text>
        <dbReference type="Rhea" id="RHEA:12661"/>
        <dbReference type="ChEBI" id="CHEBI:16347"/>
        <dbReference type="ChEBI" id="CHEBI:17490"/>
        <dbReference type="ChEBI" id="CHEBI:57287"/>
        <dbReference type="ChEBI" id="CHEBI:57379"/>
        <dbReference type="EC" id="2.3.1.21"/>
    </reaction>
    <physiologicalReaction direction="right-to-left" evidence="24">
        <dbReference type="Rhea" id="RHEA:12663"/>
    </physiologicalReaction>
</comment>
<keyword evidence="7" id="KW-0809">Transit peptide</keyword>
<comment type="subcellular location">
    <subcellularLocation>
        <location evidence="1">Mitochondrion inner membrane</location>
        <topology evidence="1">Peripheral membrane protein</topology>
        <orientation evidence="1">Matrix side</orientation>
    </subcellularLocation>
</comment>
<keyword evidence="8" id="KW-0007">Acetylation</keyword>
<comment type="catalytic activity">
    <reaction evidence="16">
        <text>decanoyl-CoA + (R)-carnitine = O-decanoyl-(R)-carnitine + CoA</text>
        <dbReference type="Rhea" id="RHEA:44828"/>
        <dbReference type="ChEBI" id="CHEBI:16347"/>
        <dbReference type="ChEBI" id="CHEBI:28717"/>
        <dbReference type="ChEBI" id="CHEBI:57287"/>
        <dbReference type="ChEBI" id="CHEBI:61430"/>
    </reaction>
</comment>
<comment type="catalytic activity">
    <reaction evidence="18">
        <text>dodecanoyl-CoA + (R)-carnitine = O-dodecanoyl-R-carnitine + CoA</text>
        <dbReference type="Rhea" id="RHEA:40279"/>
        <dbReference type="ChEBI" id="CHEBI:16347"/>
        <dbReference type="ChEBI" id="CHEBI:57287"/>
        <dbReference type="ChEBI" id="CHEBI:57375"/>
        <dbReference type="ChEBI" id="CHEBI:77086"/>
    </reaction>
</comment>
<evidence type="ECO:0000256" key="20">
    <source>
        <dbReference type="ARBA" id="ARBA00048758"/>
    </source>
</evidence>
<gene>
    <name evidence="28" type="ORF">D623_10023854</name>
</gene>
<keyword evidence="9" id="KW-0496">Mitochondrion</keyword>
<comment type="catalytic activity">
    <reaction evidence="20">
        <text>(9Z)-tetradecenoyl-CoA + (R)-carnitine = O-(9Z)-tetradecenoyl-(R)-carnitine + CoA</text>
        <dbReference type="Rhea" id="RHEA:44848"/>
        <dbReference type="ChEBI" id="CHEBI:16347"/>
        <dbReference type="ChEBI" id="CHEBI:57287"/>
        <dbReference type="ChEBI" id="CHEBI:65060"/>
        <dbReference type="ChEBI" id="CHEBI:84647"/>
    </reaction>
</comment>
<evidence type="ECO:0000256" key="18">
    <source>
        <dbReference type="ARBA" id="ARBA00047819"/>
    </source>
</evidence>
<keyword evidence="11 26" id="KW-0012">Acyltransferase</keyword>
<dbReference type="EMBL" id="KE161462">
    <property type="protein sequence ID" value="EPQ04002.1"/>
    <property type="molecule type" value="Genomic_DNA"/>
</dbReference>
<protein>
    <recommendedName>
        <fullName evidence="12">Carnitine O-palmitoyltransferase 2, mitochondrial</fullName>
        <ecNumber evidence="4">2.3.1.21</ecNumber>
    </recommendedName>
    <alternativeName>
        <fullName evidence="13">Carnitine palmitoyltransferase II</fullName>
    </alternativeName>
</protein>
<evidence type="ECO:0000256" key="26">
    <source>
        <dbReference type="RuleBase" id="RU003801"/>
    </source>
</evidence>
<dbReference type="PROSITE" id="PS00440">
    <property type="entry name" value="ACYLTRANSF_C_2"/>
    <property type="match status" value="1"/>
</dbReference>
<dbReference type="InterPro" id="IPR000542">
    <property type="entry name" value="Carn_acyl_trans"/>
</dbReference>
<evidence type="ECO:0000256" key="15">
    <source>
        <dbReference type="ARBA" id="ARBA00047431"/>
    </source>
</evidence>
<dbReference type="Gene3D" id="3.30.559.70">
    <property type="entry name" value="Choline/Carnitine o-acyltransferase, domain 2"/>
    <property type="match status" value="1"/>
</dbReference>
<evidence type="ECO:0000256" key="25">
    <source>
        <dbReference type="PIRSR" id="PIRSR600542-1"/>
    </source>
</evidence>
<dbReference type="SUPFAM" id="SSF52777">
    <property type="entry name" value="CoA-dependent acyltransferases"/>
    <property type="match status" value="2"/>
</dbReference>
<keyword evidence="29" id="KW-1185">Reference proteome</keyword>
<evidence type="ECO:0000256" key="1">
    <source>
        <dbReference type="ARBA" id="ARBA00004443"/>
    </source>
</evidence>
<dbReference type="PANTHER" id="PTHR22589:SF51">
    <property type="entry name" value="CARNITINE O-PALMITOYLTRANSFERASE 2, MITOCHONDRIAL"/>
    <property type="match status" value="1"/>
</dbReference>
<proteinExistence type="inferred from homology"/>
<sequence>MLHSDGTNRWFDKSFNLIIAKDGTAAVHFEHAWGDGVAGFSMKCLKTALRPLPLCHRASWPALTLLLLCRNNFKLNDALKTGIIAAKEKFDTTMKTDCIQVQRGGKEFLKKQKLSPDLVAQLAFQMAFLRQYGQTVATYESCSTAAFKRGRTETIRPASIFTKKCSEAFVRKPSKHSEGELRQMLLAECSRCHGQLIKEAAMGQGFDQHLFALRYLAAAKGIVLPELYLDPASGQINHNIQSTSTLTSPAVNIGAFAPWSLMALVLGMPFMTAG</sequence>
<feature type="domain" description="Choline/carnitine acyltransferase" evidence="27">
    <location>
        <begin position="3"/>
        <end position="259"/>
    </location>
</feature>
<comment type="catalytic activity">
    <reaction evidence="19">
        <text>(R)-carnitine + (9Z)-octadecenoyl-CoA = O-(9Z)-octadecenoyl-(R)-carnitine + CoA</text>
        <dbReference type="Rhea" id="RHEA:44856"/>
        <dbReference type="ChEBI" id="CHEBI:16347"/>
        <dbReference type="ChEBI" id="CHEBI:57287"/>
        <dbReference type="ChEBI" id="CHEBI:57387"/>
        <dbReference type="ChEBI" id="CHEBI:84651"/>
    </reaction>
</comment>
<dbReference type="GO" id="GO:0006635">
    <property type="term" value="P:fatty acid beta-oxidation"/>
    <property type="evidence" value="ECO:0007669"/>
    <property type="project" value="TreeGrafter"/>
</dbReference>
<keyword evidence="10" id="KW-0472">Membrane</keyword>
<evidence type="ECO:0000259" key="27">
    <source>
        <dbReference type="Pfam" id="PF00755"/>
    </source>
</evidence>
<evidence type="ECO:0000256" key="24">
    <source>
        <dbReference type="ARBA" id="ARBA00049150"/>
    </source>
</evidence>
<evidence type="ECO:0000313" key="29">
    <source>
        <dbReference type="Proteomes" id="UP000052978"/>
    </source>
</evidence>
<accession>S7P8F5</accession>
<evidence type="ECO:0000256" key="10">
    <source>
        <dbReference type="ARBA" id="ARBA00023136"/>
    </source>
</evidence>
<dbReference type="InterPro" id="IPR042231">
    <property type="entry name" value="Cho/carn_acyl_trans_2"/>
</dbReference>
<dbReference type="GO" id="GO:0004095">
    <property type="term" value="F:carnitine O-palmitoyltransferase activity"/>
    <property type="evidence" value="ECO:0007669"/>
    <property type="project" value="UniProtKB-EC"/>
</dbReference>
<dbReference type="Pfam" id="PF00755">
    <property type="entry name" value="Carn_acyltransf"/>
    <property type="match status" value="1"/>
</dbReference>
<dbReference type="PANTHER" id="PTHR22589">
    <property type="entry name" value="CARNITINE O-ACYLTRANSFERASE"/>
    <property type="match status" value="1"/>
</dbReference>
<evidence type="ECO:0000256" key="23">
    <source>
        <dbReference type="ARBA" id="ARBA00049066"/>
    </source>
</evidence>
<evidence type="ECO:0000256" key="7">
    <source>
        <dbReference type="ARBA" id="ARBA00022946"/>
    </source>
</evidence>
<comment type="similarity">
    <text evidence="3 26">Belongs to the carnitine/choline acetyltransferase family.</text>
</comment>
<evidence type="ECO:0000256" key="22">
    <source>
        <dbReference type="ARBA" id="ARBA00048991"/>
    </source>
</evidence>
<feature type="active site" description="Proton acceptor" evidence="25">
    <location>
        <position position="31"/>
    </location>
</feature>
<evidence type="ECO:0000256" key="8">
    <source>
        <dbReference type="ARBA" id="ARBA00022990"/>
    </source>
</evidence>
<reference evidence="28 29" key="1">
    <citation type="journal article" date="2013" name="Nat. Commun.">
        <title>Genome analysis reveals insights into physiology and longevity of the Brandt's bat Myotis brandtii.</title>
        <authorList>
            <person name="Seim I."/>
            <person name="Fang X."/>
            <person name="Xiong Z."/>
            <person name="Lobanov A.V."/>
            <person name="Huang Z."/>
            <person name="Ma S."/>
            <person name="Feng Y."/>
            <person name="Turanov A.A."/>
            <person name="Zhu Y."/>
            <person name="Lenz T.L."/>
            <person name="Gerashchenko M.V."/>
            <person name="Fan D."/>
            <person name="Hee Yim S."/>
            <person name="Yao X."/>
            <person name="Jordan D."/>
            <person name="Xiong Y."/>
            <person name="Ma Y."/>
            <person name="Lyapunov A.N."/>
            <person name="Chen G."/>
            <person name="Kulakova O.I."/>
            <person name="Sun Y."/>
            <person name="Lee S.G."/>
            <person name="Bronson R.T."/>
            <person name="Moskalev A.A."/>
            <person name="Sunyaev S.R."/>
            <person name="Zhang G."/>
            <person name="Krogh A."/>
            <person name="Wang J."/>
            <person name="Gladyshev V.N."/>
        </authorList>
    </citation>
    <scope>NUCLEOTIDE SEQUENCE [LARGE SCALE GENOMIC DNA]</scope>
</reference>
<evidence type="ECO:0000256" key="13">
    <source>
        <dbReference type="ARBA" id="ARBA00042919"/>
    </source>
</evidence>
<evidence type="ECO:0000256" key="9">
    <source>
        <dbReference type="ARBA" id="ARBA00023128"/>
    </source>
</evidence>
<comment type="catalytic activity">
    <reaction evidence="15">
        <text>(5Z)-tetradecenoyl-CoA + (R)-carnitine = O-(5Z)-tetradecenoyl-(R)-carnitine + CoA</text>
        <dbReference type="Rhea" id="RHEA:44852"/>
        <dbReference type="ChEBI" id="CHEBI:16347"/>
        <dbReference type="ChEBI" id="CHEBI:57287"/>
        <dbReference type="ChEBI" id="CHEBI:84649"/>
        <dbReference type="ChEBI" id="CHEBI:84650"/>
    </reaction>
</comment>
<evidence type="ECO:0000256" key="14">
    <source>
        <dbReference type="ARBA" id="ARBA00046213"/>
    </source>
</evidence>
<comment type="catalytic activity">
    <reaction evidence="23">
        <text>(R)-carnitine + octadecanoyl-CoA = O-octadecanoyl-(R)-carnitine + CoA</text>
        <dbReference type="Rhea" id="RHEA:44840"/>
        <dbReference type="ChEBI" id="CHEBI:16347"/>
        <dbReference type="ChEBI" id="CHEBI:57287"/>
        <dbReference type="ChEBI" id="CHEBI:57394"/>
        <dbReference type="ChEBI" id="CHEBI:84644"/>
    </reaction>
</comment>
<comment type="catalytic activity">
    <reaction evidence="17">
        <text>octanoyl-CoA + (R)-carnitine = O-octanoyl-(R)-carnitine + CoA</text>
        <dbReference type="Rhea" id="RHEA:17177"/>
        <dbReference type="ChEBI" id="CHEBI:16347"/>
        <dbReference type="ChEBI" id="CHEBI:18102"/>
        <dbReference type="ChEBI" id="CHEBI:57287"/>
        <dbReference type="ChEBI" id="CHEBI:57386"/>
    </reaction>
</comment>
<evidence type="ECO:0000256" key="21">
    <source>
        <dbReference type="ARBA" id="ARBA00048764"/>
    </source>
</evidence>
<keyword evidence="5 26" id="KW-0808">Transferase</keyword>
<comment type="pathway">
    <text evidence="2">Lipid metabolism.</text>
</comment>
<evidence type="ECO:0000256" key="16">
    <source>
        <dbReference type="ARBA" id="ARBA00047449"/>
    </source>
</evidence>
<dbReference type="GO" id="GO:0005743">
    <property type="term" value="C:mitochondrial inner membrane"/>
    <property type="evidence" value="ECO:0007669"/>
    <property type="project" value="UniProtKB-SubCell"/>
</dbReference>
<evidence type="ECO:0000256" key="12">
    <source>
        <dbReference type="ARBA" id="ARBA00040346"/>
    </source>
</evidence>
<dbReference type="Gene3D" id="3.30.559.10">
    <property type="entry name" value="Chloramphenicol acetyltransferase-like domain"/>
    <property type="match status" value="1"/>
</dbReference>
<evidence type="ECO:0000256" key="2">
    <source>
        <dbReference type="ARBA" id="ARBA00005189"/>
    </source>
</evidence>
<dbReference type="AlphaFoldDB" id="S7P8F5"/>
<keyword evidence="6" id="KW-0999">Mitochondrion inner membrane</keyword>
<dbReference type="EC" id="2.3.1.21" evidence="4"/>
<dbReference type="InterPro" id="IPR023213">
    <property type="entry name" value="CAT-like_dom_sf"/>
</dbReference>
<evidence type="ECO:0000256" key="3">
    <source>
        <dbReference type="ARBA" id="ARBA00005232"/>
    </source>
</evidence>